<dbReference type="PANTHER" id="PTHR31723:SF10">
    <property type="entry name" value="PATHOGEN-RELATED PROTEIN"/>
    <property type="match status" value="1"/>
</dbReference>
<dbReference type="EMBL" id="CALNXK010000051">
    <property type="protein sequence ID" value="CAH3132555.1"/>
    <property type="molecule type" value="Genomic_DNA"/>
</dbReference>
<evidence type="ECO:0000313" key="1">
    <source>
        <dbReference type="EMBL" id="CAH3132555.1"/>
    </source>
</evidence>
<dbReference type="PANTHER" id="PTHR31723">
    <property type="entry name" value="PATHOGENESIS-RELATED FAMILY PROTEIN"/>
    <property type="match status" value="1"/>
</dbReference>
<comment type="caution">
    <text evidence="1">The sequence shown here is derived from an EMBL/GenBank/DDBJ whole genome shotgun (WGS) entry which is preliminary data.</text>
</comment>
<dbReference type="InterPro" id="IPR053218">
    <property type="entry name" value="Pathogen-related_defense"/>
</dbReference>
<proteinExistence type="predicted"/>
<dbReference type="InterPro" id="IPR032710">
    <property type="entry name" value="NTF2-like_dom_sf"/>
</dbReference>
<sequence>MADSKGMCPHRQHMDDPNIVWREGKPDFTQVNKAYLEGRTRVHKEGSLEKIVEDLVKTWEMEASHKTRIEDWQSVDTEVFTIRANNQRSFTLKEMIEEGNYNALMQQQPLYNSEAHTFESSHELFRSAFSKGFPWELIEVFSGPPRVAFSWRHWAHWTGPYKGKDPTGELLEMFGMAVAEVDENLKIKSIDVHYDPNQILMKLEGQK</sequence>
<dbReference type="SUPFAM" id="SSF54427">
    <property type="entry name" value="NTF2-like"/>
    <property type="match status" value="1"/>
</dbReference>
<reference evidence="1 2" key="1">
    <citation type="submission" date="2022-05" db="EMBL/GenBank/DDBJ databases">
        <authorList>
            <consortium name="Genoscope - CEA"/>
            <person name="William W."/>
        </authorList>
    </citation>
    <scope>NUCLEOTIDE SEQUENCE [LARGE SCALE GENOMIC DNA]</scope>
</reference>
<accession>A0ABN8P4Z9</accession>
<evidence type="ECO:0008006" key="3">
    <source>
        <dbReference type="Google" id="ProtNLM"/>
    </source>
</evidence>
<dbReference type="Gene3D" id="3.10.450.50">
    <property type="match status" value="1"/>
</dbReference>
<keyword evidence="2" id="KW-1185">Reference proteome</keyword>
<evidence type="ECO:0000313" key="2">
    <source>
        <dbReference type="Proteomes" id="UP001159405"/>
    </source>
</evidence>
<protein>
    <recommendedName>
        <fullName evidence="3">Pathogen-related protein</fullName>
    </recommendedName>
</protein>
<dbReference type="Proteomes" id="UP001159405">
    <property type="component" value="Unassembled WGS sequence"/>
</dbReference>
<organism evidence="1 2">
    <name type="scientific">Porites lobata</name>
    <dbReference type="NCBI Taxonomy" id="104759"/>
    <lineage>
        <taxon>Eukaryota</taxon>
        <taxon>Metazoa</taxon>
        <taxon>Cnidaria</taxon>
        <taxon>Anthozoa</taxon>
        <taxon>Hexacorallia</taxon>
        <taxon>Scleractinia</taxon>
        <taxon>Fungiina</taxon>
        <taxon>Poritidae</taxon>
        <taxon>Porites</taxon>
    </lineage>
</organism>
<gene>
    <name evidence="1" type="ORF">PLOB_00035978</name>
</gene>
<name>A0ABN8P4Z9_9CNID</name>